<evidence type="ECO:0000259" key="3">
    <source>
        <dbReference type="Pfam" id="PF07250"/>
    </source>
</evidence>
<feature type="domain" description="Glyoxal oxidase N-terminal" evidence="3">
    <location>
        <begin position="170"/>
        <end position="384"/>
    </location>
</feature>
<reference evidence="5 6" key="2">
    <citation type="journal article" date="2018" name="Plant J.">
        <title>The Physcomitrella patens chromosome-scale assembly reveals moss genome structure and evolution.</title>
        <authorList>
            <person name="Lang D."/>
            <person name="Ullrich K.K."/>
            <person name="Murat F."/>
            <person name="Fuchs J."/>
            <person name="Jenkins J."/>
            <person name="Haas F.B."/>
            <person name="Piednoel M."/>
            <person name="Gundlach H."/>
            <person name="Van Bel M."/>
            <person name="Meyberg R."/>
            <person name="Vives C."/>
            <person name="Morata J."/>
            <person name="Symeonidi A."/>
            <person name="Hiss M."/>
            <person name="Muchero W."/>
            <person name="Kamisugi Y."/>
            <person name="Saleh O."/>
            <person name="Blanc G."/>
            <person name="Decker E.L."/>
            <person name="van Gessel N."/>
            <person name="Grimwood J."/>
            <person name="Hayes R.D."/>
            <person name="Graham S.W."/>
            <person name="Gunter L.E."/>
            <person name="McDaniel S.F."/>
            <person name="Hoernstein S.N.W."/>
            <person name="Larsson A."/>
            <person name="Li F.W."/>
            <person name="Perroud P.F."/>
            <person name="Phillips J."/>
            <person name="Ranjan P."/>
            <person name="Rokshar D.S."/>
            <person name="Rothfels C.J."/>
            <person name="Schneider L."/>
            <person name="Shu S."/>
            <person name="Stevenson D.W."/>
            <person name="Thummler F."/>
            <person name="Tillich M."/>
            <person name="Villarreal Aguilar J.C."/>
            <person name="Widiez T."/>
            <person name="Wong G.K."/>
            <person name="Wymore A."/>
            <person name="Zhang Y."/>
            <person name="Zimmer A.D."/>
            <person name="Quatrano R.S."/>
            <person name="Mayer K.F.X."/>
            <person name="Goodstein D."/>
            <person name="Casacuberta J.M."/>
            <person name="Vandepoele K."/>
            <person name="Reski R."/>
            <person name="Cuming A.C."/>
            <person name="Tuskan G.A."/>
            <person name="Maumus F."/>
            <person name="Salse J."/>
            <person name="Schmutz J."/>
            <person name="Rensing S.A."/>
        </authorList>
    </citation>
    <scope>NUCLEOTIDE SEQUENCE [LARGE SCALE GENOMIC DNA]</scope>
    <source>
        <strain evidence="5 6">cv. Gransden 2004</strain>
    </source>
</reference>
<evidence type="ECO:0000256" key="1">
    <source>
        <dbReference type="ARBA" id="ARBA00022729"/>
    </source>
</evidence>
<dbReference type="Proteomes" id="UP000006727">
    <property type="component" value="Chromosome 4"/>
</dbReference>
<dbReference type="PANTHER" id="PTHR32208">
    <property type="entry name" value="SECRETED PROTEIN-RELATED"/>
    <property type="match status" value="1"/>
</dbReference>
<name>A0A7I4FPS4_PHYPA</name>
<evidence type="ECO:0000259" key="4">
    <source>
        <dbReference type="Pfam" id="PF09118"/>
    </source>
</evidence>
<evidence type="ECO:0000313" key="5">
    <source>
        <dbReference type="EnsemblPlants" id="Pp3c4_5930V3.2"/>
    </source>
</evidence>
<organism evidence="5 6">
    <name type="scientific">Physcomitrium patens</name>
    <name type="common">Spreading-leaved earth moss</name>
    <name type="synonym">Physcomitrella patens</name>
    <dbReference type="NCBI Taxonomy" id="3218"/>
    <lineage>
        <taxon>Eukaryota</taxon>
        <taxon>Viridiplantae</taxon>
        <taxon>Streptophyta</taxon>
        <taxon>Embryophyta</taxon>
        <taxon>Bryophyta</taxon>
        <taxon>Bryophytina</taxon>
        <taxon>Bryopsida</taxon>
        <taxon>Funariidae</taxon>
        <taxon>Funariales</taxon>
        <taxon>Funariaceae</taxon>
        <taxon>Physcomitrium</taxon>
    </lineage>
</organism>
<dbReference type="PANTHER" id="PTHR32208:SF98">
    <property type="entry name" value="GLYOXAL OXIDASE N-TERMINAL DOMAIN-CONTAINING PROTEIN"/>
    <property type="match status" value="1"/>
</dbReference>
<dbReference type="Gene3D" id="2.130.10.80">
    <property type="entry name" value="Galactose oxidase/kelch, beta-propeller"/>
    <property type="match status" value="2"/>
</dbReference>
<dbReference type="InterPro" id="IPR037293">
    <property type="entry name" value="Gal_Oxidase_central_sf"/>
</dbReference>
<dbReference type="CDD" id="cd02851">
    <property type="entry name" value="E_set_GO_C"/>
    <property type="match status" value="1"/>
</dbReference>
<dbReference type="SUPFAM" id="SSF81296">
    <property type="entry name" value="E set domains"/>
    <property type="match status" value="1"/>
</dbReference>
<dbReference type="Gramene" id="Pp3c4_5930V3.2">
    <property type="protein sequence ID" value="Pp3c4_5930V3.2"/>
    <property type="gene ID" value="Pp3c4_5930"/>
</dbReference>
<reference evidence="5" key="3">
    <citation type="submission" date="2020-12" db="UniProtKB">
        <authorList>
            <consortium name="EnsemblPlants"/>
        </authorList>
    </citation>
    <scope>IDENTIFICATION</scope>
</reference>
<dbReference type="InterPro" id="IPR013783">
    <property type="entry name" value="Ig-like_fold"/>
</dbReference>
<dbReference type="AlphaFoldDB" id="A0A7I4FPS4"/>
<keyword evidence="1 2" id="KW-0732">Signal</keyword>
<protein>
    <recommendedName>
        <fullName evidence="7">Galactose oxidase-like Early set domain-containing protein</fullName>
    </recommendedName>
</protein>
<dbReference type="InterPro" id="IPR009880">
    <property type="entry name" value="Glyoxal_oxidase_N"/>
</dbReference>
<dbReference type="EnsemblPlants" id="Pp3c4_5930V3.2">
    <property type="protein sequence ID" value="Pp3c4_5930V3.2"/>
    <property type="gene ID" value="Pp3c4_5930"/>
</dbReference>
<dbReference type="InterPro" id="IPR015202">
    <property type="entry name" value="GO-like_E_set"/>
</dbReference>
<feature type="domain" description="Galactose oxidase-like Early set" evidence="4">
    <location>
        <begin position="424"/>
        <end position="477"/>
    </location>
</feature>
<dbReference type="SUPFAM" id="SSF50965">
    <property type="entry name" value="Galactose oxidase, central domain"/>
    <property type="match status" value="1"/>
</dbReference>
<feature type="chain" id="PRO_5029647387" description="Galactose oxidase-like Early set domain-containing protein" evidence="2">
    <location>
        <begin position="27"/>
        <end position="480"/>
    </location>
</feature>
<dbReference type="Gene3D" id="2.60.40.10">
    <property type="entry name" value="Immunoglobulins"/>
    <property type="match status" value="1"/>
</dbReference>
<evidence type="ECO:0000256" key="2">
    <source>
        <dbReference type="SAM" id="SignalP"/>
    </source>
</evidence>
<accession>A0A7I4FPS4</accession>
<dbReference type="Pfam" id="PF07250">
    <property type="entry name" value="Glyoxal_oxid_N"/>
    <property type="match status" value="1"/>
</dbReference>
<proteinExistence type="predicted"/>
<dbReference type="InterPro" id="IPR014756">
    <property type="entry name" value="Ig_E-set"/>
</dbReference>
<feature type="signal peptide" evidence="2">
    <location>
        <begin position="1"/>
        <end position="26"/>
    </location>
</feature>
<sequence length="480" mass="52858">MGLSKTTLVVLVTLQCLFSCAYLVAAQGSWALLNNNAGISSMHTAVTHMNTVIMLDRTNTGPSAIKLPNGRCRNQPVERISKVDCYVHSVMFNPGNNQVRPLYVYTDTWCSSGQFFDNGRMVQTRGDFEGNRKIRTLQPCGVGDNCDWIELGENLATGRWYSSNQLLPSDNNLYPFVYLLPNGDLFVFTNRNFVQLNWNSSKVVRGYPQILENPRNYPSAGSAVMLPLTWQTGFGFAQIMVCGGAAAGASNARNANAPASFSCGTIVASSGNPVWAMQNMPIRRVMGDMINLPTGDILIINGAQNGYQGWGKANNPALNPVNYNPVTKQFQIYAKTNIPRMYHSTANLLSDGRVLLAESNTHQFYTYNGQYPTDLRVEAFSPPYLGAGFNGVRPAIQGYPNRIKYKQVFVVNFAVGQRVGAVEGQRQMKLKTMLPTKAGNGWSVQVTAVPENTIAPPTYYLLFVVQNGIPSKGVWIKQNN</sequence>
<dbReference type="EMBL" id="ABEU02000004">
    <property type="status" value="NOT_ANNOTATED_CDS"/>
    <property type="molecule type" value="Genomic_DNA"/>
</dbReference>
<evidence type="ECO:0008006" key="7">
    <source>
        <dbReference type="Google" id="ProtNLM"/>
    </source>
</evidence>
<keyword evidence="6" id="KW-1185">Reference proteome</keyword>
<evidence type="ECO:0000313" key="6">
    <source>
        <dbReference type="Proteomes" id="UP000006727"/>
    </source>
</evidence>
<dbReference type="InterPro" id="IPR011043">
    <property type="entry name" value="Gal_Oxase/kelch_b-propeller"/>
</dbReference>
<dbReference type="Pfam" id="PF09118">
    <property type="entry name" value="GO-like_E_set"/>
    <property type="match status" value="1"/>
</dbReference>
<reference evidence="5 6" key="1">
    <citation type="journal article" date="2008" name="Science">
        <title>The Physcomitrella genome reveals evolutionary insights into the conquest of land by plants.</title>
        <authorList>
            <person name="Rensing S."/>
            <person name="Lang D."/>
            <person name="Zimmer A."/>
            <person name="Terry A."/>
            <person name="Salamov A."/>
            <person name="Shapiro H."/>
            <person name="Nishiyama T."/>
            <person name="Perroud P.-F."/>
            <person name="Lindquist E."/>
            <person name="Kamisugi Y."/>
            <person name="Tanahashi T."/>
            <person name="Sakakibara K."/>
            <person name="Fujita T."/>
            <person name="Oishi K."/>
            <person name="Shin-I T."/>
            <person name="Kuroki Y."/>
            <person name="Toyoda A."/>
            <person name="Suzuki Y."/>
            <person name="Hashimoto A."/>
            <person name="Yamaguchi K."/>
            <person name="Sugano A."/>
            <person name="Kohara Y."/>
            <person name="Fujiyama A."/>
            <person name="Anterola A."/>
            <person name="Aoki S."/>
            <person name="Ashton N."/>
            <person name="Barbazuk W.B."/>
            <person name="Barker E."/>
            <person name="Bennetzen J."/>
            <person name="Bezanilla M."/>
            <person name="Blankenship R."/>
            <person name="Cho S.H."/>
            <person name="Dutcher S."/>
            <person name="Estelle M."/>
            <person name="Fawcett J.A."/>
            <person name="Gundlach H."/>
            <person name="Hanada K."/>
            <person name="Heyl A."/>
            <person name="Hicks K.A."/>
            <person name="Hugh J."/>
            <person name="Lohr M."/>
            <person name="Mayer K."/>
            <person name="Melkozernov A."/>
            <person name="Murata T."/>
            <person name="Nelson D."/>
            <person name="Pils B."/>
            <person name="Prigge M."/>
            <person name="Reiss B."/>
            <person name="Renner T."/>
            <person name="Rombauts S."/>
            <person name="Rushton P."/>
            <person name="Sanderfoot A."/>
            <person name="Schween G."/>
            <person name="Shiu S.-H."/>
            <person name="Stueber K."/>
            <person name="Theodoulou F.L."/>
            <person name="Tu H."/>
            <person name="Van de Peer Y."/>
            <person name="Verrier P.J."/>
            <person name="Waters E."/>
            <person name="Wood A."/>
            <person name="Yang L."/>
            <person name="Cove D."/>
            <person name="Cuming A."/>
            <person name="Hasebe M."/>
            <person name="Lucas S."/>
            <person name="Mishler D.B."/>
            <person name="Reski R."/>
            <person name="Grigoriev I."/>
            <person name="Quatrano R.S."/>
            <person name="Boore J.L."/>
        </authorList>
    </citation>
    <scope>NUCLEOTIDE SEQUENCE [LARGE SCALE GENOMIC DNA]</scope>
    <source>
        <strain evidence="5 6">cv. Gransden 2004</strain>
    </source>
</reference>